<feature type="repeat" description="TPR" evidence="3">
    <location>
        <begin position="5"/>
        <end position="38"/>
    </location>
</feature>
<feature type="repeat" description="TPR" evidence="3">
    <location>
        <begin position="573"/>
        <end position="606"/>
    </location>
</feature>
<sequence>MLKEKNILINLAQKALQKGDIDQSIYEYQGALKLDPEDLQIHNVLGDLFTRKNRIQEAIKEYMLVAEKLREKGFFLKAVALYKKVSRLDPKLPDPYEKMAELYLDLKLPAEARSNYQWAIDYYLGLKNNRKVIEFFRKLCDLEPENITMLTKLAQMCVDEGMNIEASVEYLTIGVEYFRKNGMKEAAAFFEKATEQNPVCFTGYKWLGKCYFSEGEVGKAITLIEKSLSINPNDLDSLMLLAKSFYRAGLDNKTIDAFEKILNLDPSLTTIREKLANLYLEKGVVDKANIEFKKVIDDFIKRKKFKEALILLDEIKDRVIFDSEFREKLILVLKTLGENERLDEFLRSMPKIEETKLEVIEIQEEKTEVKTEPQHVKTEGEDLSEKGLEEVGEMLEKGLVKEALEQLEHLEEENEISVKEEKVHEFKSKFRAKDEKEEGGDFFDLGESLKEDLGLIGEKDSEERVDYLGGDELLEEVFDQFKKAIDKEISSEDYNTHYNLGLAYMEMELFEDAIKEFHKTLKDPALLKARDKKFLDCCNLLGNCFIKMGLYHEALWELEKGLKRSEYEARDYVPLKFSKGSALEKLRNFQDALKLYNEVLSADPVHKDAENKIKEIKSKIY</sequence>
<dbReference type="Pfam" id="PF13181">
    <property type="entry name" value="TPR_8"/>
    <property type="match status" value="1"/>
</dbReference>
<dbReference type="Pfam" id="PF13174">
    <property type="entry name" value="TPR_6"/>
    <property type="match status" value="1"/>
</dbReference>
<dbReference type="PANTHER" id="PTHR45586:SF1">
    <property type="entry name" value="LIPOPOLYSACCHARIDE ASSEMBLY PROTEIN B"/>
    <property type="match status" value="1"/>
</dbReference>
<dbReference type="Pfam" id="PF13432">
    <property type="entry name" value="TPR_16"/>
    <property type="match status" value="2"/>
</dbReference>
<evidence type="ECO:0000256" key="1">
    <source>
        <dbReference type="ARBA" id="ARBA00022737"/>
    </source>
</evidence>
<protein>
    <submittedName>
        <fullName evidence="4">Uncharacterized protein</fullName>
    </submittedName>
</protein>
<proteinExistence type="predicted"/>
<dbReference type="InterPro" id="IPR051012">
    <property type="entry name" value="CellSynth/LPSAsmb/PSIAsmb"/>
</dbReference>
<dbReference type="AlphaFoldDB" id="A0A1F7RMH1"/>
<gene>
    <name evidence="4" type="ORF">A2042_05120</name>
</gene>
<accession>A0A1F7RMH1</accession>
<evidence type="ECO:0000313" key="4">
    <source>
        <dbReference type="EMBL" id="OGL42723.1"/>
    </source>
</evidence>
<keyword evidence="2 3" id="KW-0802">TPR repeat</keyword>
<dbReference type="InterPro" id="IPR019734">
    <property type="entry name" value="TPR_rpt"/>
</dbReference>
<dbReference type="SUPFAM" id="SSF48452">
    <property type="entry name" value="TPR-like"/>
    <property type="match status" value="3"/>
</dbReference>
<keyword evidence="1" id="KW-0677">Repeat</keyword>
<feature type="repeat" description="TPR" evidence="3">
    <location>
        <begin position="235"/>
        <end position="268"/>
    </location>
</feature>
<reference evidence="4 5" key="1">
    <citation type="journal article" date="2016" name="Nat. Commun.">
        <title>Thousands of microbial genomes shed light on interconnected biogeochemical processes in an aquifer system.</title>
        <authorList>
            <person name="Anantharaman K."/>
            <person name="Brown C.T."/>
            <person name="Hug L.A."/>
            <person name="Sharon I."/>
            <person name="Castelle C.J."/>
            <person name="Probst A.J."/>
            <person name="Thomas B.C."/>
            <person name="Singh A."/>
            <person name="Wilkins M.J."/>
            <person name="Karaoz U."/>
            <person name="Brodie E.L."/>
            <person name="Williams K.H."/>
            <person name="Hubbard S.S."/>
            <person name="Banfield J.F."/>
        </authorList>
    </citation>
    <scope>NUCLEOTIDE SEQUENCE [LARGE SCALE GENOMIC DNA]</scope>
</reference>
<dbReference type="PANTHER" id="PTHR45586">
    <property type="entry name" value="TPR REPEAT-CONTAINING PROTEIN PA4667"/>
    <property type="match status" value="1"/>
</dbReference>
<comment type="caution">
    <text evidence="4">The sequence shown here is derived from an EMBL/GenBank/DDBJ whole genome shotgun (WGS) entry which is preliminary data.</text>
</comment>
<evidence type="ECO:0000256" key="2">
    <source>
        <dbReference type="ARBA" id="ARBA00022803"/>
    </source>
</evidence>
<evidence type="ECO:0000313" key="5">
    <source>
        <dbReference type="Proteomes" id="UP000178526"/>
    </source>
</evidence>
<name>A0A1F7RMH1_9BACT</name>
<dbReference type="Gene3D" id="1.25.40.10">
    <property type="entry name" value="Tetratricopeptide repeat domain"/>
    <property type="match status" value="5"/>
</dbReference>
<feature type="repeat" description="TPR" evidence="3">
    <location>
        <begin position="167"/>
        <end position="200"/>
    </location>
</feature>
<evidence type="ECO:0000256" key="3">
    <source>
        <dbReference type="PROSITE-ProRule" id="PRU00339"/>
    </source>
</evidence>
<dbReference type="InterPro" id="IPR011990">
    <property type="entry name" value="TPR-like_helical_dom_sf"/>
</dbReference>
<dbReference type="SMART" id="SM00028">
    <property type="entry name" value="TPR"/>
    <property type="match status" value="9"/>
</dbReference>
<dbReference type="EMBL" id="MGDB01000029">
    <property type="protein sequence ID" value="OGL42723.1"/>
    <property type="molecule type" value="Genomic_DNA"/>
</dbReference>
<dbReference type="PROSITE" id="PS50005">
    <property type="entry name" value="TPR"/>
    <property type="match status" value="5"/>
</dbReference>
<organism evidence="4 5">
    <name type="scientific">Candidatus Schekmanbacteria bacterium GWA2_38_11</name>
    <dbReference type="NCBI Taxonomy" id="1817876"/>
    <lineage>
        <taxon>Bacteria</taxon>
        <taxon>Candidatus Schekmaniibacteriota</taxon>
    </lineage>
</organism>
<dbReference type="Proteomes" id="UP000178526">
    <property type="component" value="Unassembled WGS sequence"/>
</dbReference>
<feature type="repeat" description="TPR" evidence="3">
    <location>
        <begin position="201"/>
        <end position="234"/>
    </location>
</feature>